<dbReference type="AlphaFoldDB" id="A0A9N8WKS4"/>
<dbReference type="EMBL" id="CAJVPJ010000158">
    <property type="protein sequence ID" value="CAG8487838.1"/>
    <property type="molecule type" value="Genomic_DNA"/>
</dbReference>
<organism evidence="1 2">
    <name type="scientific">Paraglomus occultum</name>
    <dbReference type="NCBI Taxonomy" id="144539"/>
    <lineage>
        <taxon>Eukaryota</taxon>
        <taxon>Fungi</taxon>
        <taxon>Fungi incertae sedis</taxon>
        <taxon>Mucoromycota</taxon>
        <taxon>Glomeromycotina</taxon>
        <taxon>Glomeromycetes</taxon>
        <taxon>Paraglomerales</taxon>
        <taxon>Paraglomeraceae</taxon>
        <taxon>Paraglomus</taxon>
    </lineage>
</organism>
<name>A0A9N8WKS4_9GLOM</name>
<evidence type="ECO:0000313" key="2">
    <source>
        <dbReference type="Proteomes" id="UP000789572"/>
    </source>
</evidence>
<dbReference type="Proteomes" id="UP000789572">
    <property type="component" value="Unassembled WGS sequence"/>
</dbReference>
<evidence type="ECO:0000313" key="1">
    <source>
        <dbReference type="EMBL" id="CAG8487838.1"/>
    </source>
</evidence>
<protein>
    <submittedName>
        <fullName evidence="1">9670_t:CDS:1</fullName>
    </submittedName>
</protein>
<reference evidence="1" key="1">
    <citation type="submission" date="2021-06" db="EMBL/GenBank/DDBJ databases">
        <authorList>
            <person name="Kallberg Y."/>
            <person name="Tangrot J."/>
            <person name="Rosling A."/>
        </authorList>
    </citation>
    <scope>NUCLEOTIDE SEQUENCE</scope>
    <source>
        <strain evidence="1">IA702</strain>
    </source>
</reference>
<gene>
    <name evidence="1" type="ORF">POCULU_LOCUS1901</name>
</gene>
<comment type="caution">
    <text evidence="1">The sequence shown here is derived from an EMBL/GenBank/DDBJ whole genome shotgun (WGS) entry which is preliminary data.</text>
</comment>
<dbReference type="OrthoDB" id="2401718at2759"/>
<keyword evidence="2" id="KW-1185">Reference proteome</keyword>
<accession>A0A9N8WKS4</accession>
<sequence>MLAEFDVPTQFDEMRKIVTIARTMLNVKNIFKQTIKTFTLMEEASKKKKHSVDNILVSSRVKEHVISPKTKKRKLRNEKINRSLLDGLLYINHHDHSQIY</sequence>
<proteinExistence type="predicted"/>